<dbReference type="GeneTree" id="ENSGT00530000063869"/>
<dbReference type="InterPro" id="IPR013083">
    <property type="entry name" value="Znf_RING/FYVE/PHD"/>
</dbReference>
<evidence type="ECO:0000256" key="2">
    <source>
        <dbReference type="ARBA" id="ARBA00022771"/>
    </source>
</evidence>
<dbReference type="PANTHER" id="PTHR16295">
    <property type="entry name" value="TRAF-TYPE ZINC FINGER PROTEIN-RELATED"/>
    <property type="match status" value="1"/>
</dbReference>
<evidence type="ECO:0000313" key="7">
    <source>
        <dbReference type="Proteomes" id="UP000694397"/>
    </source>
</evidence>
<proteinExistence type="predicted"/>
<feature type="zinc finger region" description="TRAF-type" evidence="4">
    <location>
        <begin position="26"/>
        <end position="102"/>
    </location>
</feature>
<accession>A0A8C9VHX7</accession>
<name>A0A8C9VHX7_SCLFO</name>
<evidence type="ECO:0000259" key="5">
    <source>
        <dbReference type="PROSITE" id="PS50145"/>
    </source>
</evidence>
<dbReference type="InterPro" id="IPR051986">
    <property type="entry name" value="Innate_Immune_Apopt_Reg"/>
</dbReference>
<keyword evidence="1 4" id="KW-0479">Metal-binding</keyword>
<reference evidence="6 7" key="1">
    <citation type="submission" date="2019-04" db="EMBL/GenBank/DDBJ databases">
        <authorList>
            <consortium name="Wellcome Sanger Institute Data Sharing"/>
        </authorList>
    </citation>
    <scope>NUCLEOTIDE SEQUENCE [LARGE SCALE GENOMIC DNA]</scope>
</reference>
<dbReference type="CTD" id="54739"/>
<reference evidence="6" key="3">
    <citation type="submission" date="2025-09" db="UniProtKB">
        <authorList>
            <consortium name="Ensembl"/>
        </authorList>
    </citation>
    <scope>IDENTIFICATION</scope>
</reference>
<dbReference type="InterPro" id="IPR001293">
    <property type="entry name" value="Znf_TRAF"/>
</dbReference>
<reference evidence="6" key="2">
    <citation type="submission" date="2025-08" db="UniProtKB">
        <authorList>
            <consortium name="Ensembl"/>
        </authorList>
    </citation>
    <scope>IDENTIFICATION</scope>
</reference>
<keyword evidence="7" id="KW-1185">Reference proteome</keyword>
<keyword evidence="2 4" id="KW-0863">Zinc-finger</keyword>
<protein>
    <recommendedName>
        <fullName evidence="5">TRAF-type domain-containing protein</fullName>
    </recommendedName>
</protein>
<dbReference type="KEGG" id="sfm:108933461"/>
<evidence type="ECO:0000256" key="3">
    <source>
        <dbReference type="ARBA" id="ARBA00022833"/>
    </source>
</evidence>
<dbReference type="AlphaFoldDB" id="A0A8C9VHX7"/>
<feature type="domain" description="TRAF-type" evidence="5">
    <location>
        <begin position="26"/>
        <end position="102"/>
    </location>
</feature>
<dbReference type="OrthoDB" id="193703at2759"/>
<dbReference type="PANTHER" id="PTHR16295:SF17">
    <property type="entry name" value="XIAP-ASSOCIATED FACTOR 1"/>
    <property type="match status" value="1"/>
</dbReference>
<evidence type="ECO:0000256" key="1">
    <source>
        <dbReference type="ARBA" id="ARBA00022723"/>
    </source>
</evidence>
<dbReference type="Ensembl" id="ENSSFOT00015079246.1">
    <property type="protein sequence ID" value="ENSSFOP00015056165.1"/>
    <property type="gene ID" value="ENSSFOG00015016199.2"/>
</dbReference>
<evidence type="ECO:0000313" key="6">
    <source>
        <dbReference type="Ensembl" id="ENSSFOP00015056165.1"/>
    </source>
</evidence>
<dbReference type="RefSeq" id="XP_018606065.1">
    <property type="nucleotide sequence ID" value="XM_018750549.1"/>
</dbReference>
<dbReference type="Proteomes" id="UP000694397">
    <property type="component" value="Chromosome 10"/>
</dbReference>
<dbReference type="Pfam" id="PF21366">
    <property type="entry name" value="TRAFD1-XIAF1_ZnF"/>
    <property type="match status" value="1"/>
</dbReference>
<evidence type="ECO:0000256" key="4">
    <source>
        <dbReference type="PROSITE-ProRule" id="PRU00207"/>
    </source>
</evidence>
<dbReference type="GO" id="GO:0008270">
    <property type="term" value="F:zinc ion binding"/>
    <property type="evidence" value="ECO:0007669"/>
    <property type="project" value="UniProtKB-KW"/>
</dbReference>
<dbReference type="GO" id="GO:0005739">
    <property type="term" value="C:mitochondrion"/>
    <property type="evidence" value="ECO:0007669"/>
    <property type="project" value="TreeGrafter"/>
</dbReference>
<sequence length="287" mass="33153">MDETEKDNKLCNHCKKEIALLNFALHESHCQRFLSLCPDCNEPIPRDQMEEHRSEQHTLVRCTQCSKKMERCHLQEHQSEECVGRMLLCRFCHLEVASRDLEEHTVACSSRTERCPDCGHYVQLRDREDHALQCSTSPVKDGGQDTAVPTDKQKSTLQLCFSCMKSYPSDRMWEHQRDCSALSPPGGKEDDVHLQNSQNTNSLVFTFSQRDSKALVKSDVEAMDQIGTCLQCHLALPVATLQWHEVHKWSHPVHFHFWLLFSFHKHLNQRVAASYALFQGTLLFHPL</sequence>
<dbReference type="Gene3D" id="3.30.40.10">
    <property type="entry name" value="Zinc/RING finger domain, C3HC4 (zinc finger)"/>
    <property type="match status" value="2"/>
</dbReference>
<dbReference type="InterPro" id="IPR049439">
    <property type="entry name" value="TRAFD1-XIAF1_Znf"/>
</dbReference>
<gene>
    <name evidence="6" type="primary">xaf1</name>
</gene>
<keyword evidence="3 4" id="KW-0862">Zinc</keyword>
<dbReference type="PROSITE" id="PS50145">
    <property type="entry name" value="ZF_TRAF"/>
    <property type="match status" value="1"/>
</dbReference>
<dbReference type="GeneID" id="108933461"/>
<organism evidence="6 7">
    <name type="scientific">Scleropages formosus</name>
    <name type="common">Asian bonytongue</name>
    <name type="synonym">Osteoglossum formosum</name>
    <dbReference type="NCBI Taxonomy" id="113540"/>
    <lineage>
        <taxon>Eukaryota</taxon>
        <taxon>Metazoa</taxon>
        <taxon>Chordata</taxon>
        <taxon>Craniata</taxon>
        <taxon>Vertebrata</taxon>
        <taxon>Euteleostomi</taxon>
        <taxon>Actinopterygii</taxon>
        <taxon>Neopterygii</taxon>
        <taxon>Teleostei</taxon>
        <taxon>Osteoglossocephala</taxon>
        <taxon>Osteoglossomorpha</taxon>
        <taxon>Osteoglossiformes</taxon>
        <taxon>Osteoglossidae</taxon>
        <taxon>Scleropages</taxon>
    </lineage>
</organism>